<dbReference type="EMBL" id="QQNA01000445">
    <property type="protein sequence ID" value="RDG30380.1"/>
    <property type="molecule type" value="Genomic_DNA"/>
</dbReference>
<dbReference type="Proteomes" id="UP000253741">
    <property type="component" value="Unassembled WGS sequence"/>
</dbReference>
<feature type="compositionally biased region" description="Basic and acidic residues" evidence="1">
    <location>
        <begin position="44"/>
        <end position="55"/>
    </location>
</feature>
<evidence type="ECO:0000313" key="3">
    <source>
        <dbReference type="Proteomes" id="UP000253741"/>
    </source>
</evidence>
<protein>
    <submittedName>
        <fullName evidence="2">Uncharacterized protein</fullName>
    </submittedName>
</protein>
<accession>A0A370ALC3</accession>
<gene>
    <name evidence="2" type="ORF">DVH02_34285</name>
</gene>
<proteinExistence type="predicted"/>
<reference evidence="2 3" key="1">
    <citation type="submission" date="2018-07" db="EMBL/GenBank/DDBJ databases">
        <title>Streptomyces species from bats.</title>
        <authorList>
            <person name="Dunlap C."/>
        </authorList>
    </citation>
    <scope>NUCLEOTIDE SEQUENCE [LARGE SCALE GENOMIC DNA]</scope>
    <source>
        <strain evidence="2 3">AC230</strain>
    </source>
</reference>
<evidence type="ECO:0000313" key="2">
    <source>
        <dbReference type="EMBL" id="RDG30380.1"/>
    </source>
</evidence>
<feature type="region of interest" description="Disordered" evidence="1">
    <location>
        <begin position="29"/>
        <end position="77"/>
    </location>
</feature>
<keyword evidence="3" id="KW-1185">Reference proteome</keyword>
<feature type="compositionally biased region" description="Acidic residues" evidence="1">
    <location>
        <begin position="33"/>
        <end position="43"/>
    </location>
</feature>
<comment type="caution">
    <text evidence="2">The sequence shown here is derived from an EMBL/GenBank/DDBJ whole genome shotgun (WGS) entry which is preliminary data.</text>
</comment>
<evidence type="ECO:0000256" key="1">
    <source>
        <dbReference type="SAM" id="MobiDB-lite"/>
    </source>
</evidence>
<feature type="region of interest" description="Disordered" evidence="1">
    <location>
        <begin position="198"/>
        <end position="224"/>
    </location>
</feature>
<sequence>MIDAVPPLDEGLLAAEIGELTDECDLLLGAEDREGEWEWEQEQEQEREQERERAGAGEGSAPVGDRPHSAPRATDYALAAGPATTTAATAEADGMTLSRGTGGSDWRRYPPGLIDASERAVSWEVVRASARTTLTVRAVAAPGPATVDPRLTPRATVDGASGPLEVGLRLVDDLWLGSAGLPDPHTGGLTVDLHLPGFGTPPRLPDEDRATHQEAAAHEDRAARRAVRTRVRNFVRHRLSGAPSATPLLRAEIAAAADDESDF</sequence>
<name>A0A370ALC3_9ACTN</name>
<dbReference type="AlphaFoldDB" id="A0A370ALC3"/>
<feature type="compositionally biased region" description="Basic and acidic residues" evidence="1">
    <location>
        <begin position="204"/>
        <end position="223"/>
    </location>
</feature>
<organism evidence="2 3">
    <name type="scientific">Streptomyces corynorhini</name>
    <dbReference type="NCBI Taxonomy" id="2282652"/>
    <lineage>
        <taxon>Bacteria</taxon>
        <taxon>Bacillati</taxon>
        <taxon>Actinomycetota</taxon>
        <taxon>Actinomycetes</taxon>
        <taxon>Kitasatosporales</taxon>
        <taxon>Streptomycetaceae</taxon>
        <taxon>Streptomyces</taxon>
    </lineage>
</organism>